<dbReference type="GO" id="GO:0003676">
    <property type="term" value="F:nucleic acid binding"/>
    <property type="evidence" value="ECO:0007669"/>
    <property type="project" value="InterPro"/>
</dbReference>
<proteinExistence type="predicted"/>
<evidence type="ECO:0008006" key="3">
    <source>
        <dbReference type="Google" id="ProtNLM"/>
    </source>
</evidence>
<dbReference type="InterPro" id="IPR011856">
    <property type="entry name" value="tRNA_endonuc-like_dom_sf"/>
</dbReference>
<dbReference type="Gene3D" id="3.40.1350.10">
    <property type="match status" value="1"/>
</dbReference>
<dbReference type="Proteomes" id="UP000649739">
    <property type="component" value="Unassembled WGS sequence"/>
</dbReference>
<dbReference type="EMBL" id="BMQB01000010">
    <property type="protein sequence ID" value="GGK06495.1"/>
    <property type="molecule type" value="Genomic_DNA"/>
</dbReference>
<reference evidence="1" key="1">
    <citation type="journal article" date="2014" name="Int. J. Syst. Evol. Microbiol.">
        <title>Complete genome sequence of Corynebacterium casei LMG S-19264T (=DSM 44701T), isolated from a smear-ripened cheese.</title>
        <authorList>
            <consortium name="US DOE Joint Genome Institute (JGI-PGF)"/>
            <person name="Walter F."/>
            <person name="Albersmeier A."/>
            <person name="Kalinowski J."/>
            <person name="Ruckert C."/>
        </authorList>
    </citation>
    <scope>NUCLEOTIDE SEQUENCE</scope>
    <source>
        <strain evidence="1">JCM 3090</strain>
    </source>
</reference>
<evidence type="ECO:0000313" key="1">
    <source>
        <dbReference type="EMBL" id="GGK06495.1"/>
    </source>
</evidence>
<comment type="caution">
    <text evidence="1">The sequence shown here is derived from an EMBL/GenBank/DDBJ whole genome shotgun (WGS) entry which is preliminary data.</text>
</comment>
<evidence type="ECO:0000313" key="2">
    <source>
        <dbReference type="Proteomes" id="UP000649739"/>
    </source>
</evidence>
<accession>A0A8J3FE06</accession>
<protein>
    <recommendedName>
        <fullName evidence="3">Endonuclease NucS</fullName>
    </recommendedName>
</protein>
<sequence>MRSYAGEMRCPVGVGGDNGGMPLFEMTAEALVEVPSTSFAEARVLERADLQRLLRAGIDMIVEGVLVVAEEFGAFTDSRRRIDLLGVDRDGRLVVIEIKRTSDGGHLELQALRYAAMVSVMTFDDLAEHYGRFLARIEPAVADEARTRLADWLDDVGGEEAILSREVRVVLVAAGFDREITTTVLWLTDVYGLDIRCVRLTPYQVDDRLLLDVQQVIPLAEAGDLTVQLRRRQTAARAVTTDSRDWTPYQITTPAGSTEPLRKRRAVLAMVTALHQAGVAADQLAEVLPRSRFLPVDGTLHGDDLAHAFMTTYSATRKRLGYWFLDVPLHEDGHTWVLSKMWGTNTEPILDRLLALAPTEGFSYQPVTQD</sequence>
<reference evidence="1" key="2">
    <citation type="submission" date="2020-09" db="EMBL/GenBank/DDBJ databases">
        <authorList>
            <person name="Sun Q."/>
            <person name="Ohkuma M."/>
        </authorList>
    </citation>
    <scope>NUCLEOTIDE SEQUENCE</scope>
    <source>
        <strain evidence="1">JCM 3090</strain>
    </source>
</reference>
<name>A0A8J3FE06_9ACTN</name>
<keyword evidence="2" id="KW-1185">Reference proteome</keyword>
<organism evidence="1 2">
    <name type="scientific">Pilimelia anulata</name>
    <dbReference type="NCBI Taxonomy" id="53371"/>
    <lineage>
        <taxon>Bacteria</taxon>
        <taxon>Bacillati</taxon>
        <taxon>Actinomycetota</taxon>
        <taxon>Actinomycetes</taxon>
        <taxon>Micromonosporales</taxon>
        <taxon>Micromonosporaceae</taxon>
        <taxon>Pilimelia</taxon>
    </lineage>
</organism>
<gene>
    <name evidence="1" type="ORF">GCM10010123_40410</name>
</gene>
<dbReference type="AlphaFoldDB" id="A0A8J3FE06"/>